<dbReference type="Pfam" id="PF02129">
    <property type="entry name" value="Peptidase_S15"/>
    <property type="match status" value="1"/>
</dbReference>
<dbReference type="InterPro" id="IPR029058">
    <property type="entry name" value="AB_hydrolase_fold"/>
</dbReference>
<dbReference type="GO" id="GO:0016787">
    <property type="term" value="F:hydrolase activity"/>
    <property type="evidence" value="ECO:0007669"/>
    <property type="project" value="InterPro"/>
</dbReference>
<gene>
    <name evidence="2" type="ORF">DFR24_1278</name>
</gene>
<dbReference type="OrthoDB" id="9805123at2"/>
<dbReference type="Gene3D" id="3.40.50.1820">
    <property type="entry name" value="alpha/beta hydrolase"/>
    <property type="match status" value="1"/>
</dbReference>
<dbReference type="InterPro" id="IPR051411">
    <property type="entry name" value="Polyketide_trans_af380"/>
</dbReference>
<name>A0A4S3K7N0_9GAMM</name>
<evidence type="ECO:0000313" key="3">
    <source>
        <dbReference type="Proteomes" id="UP000295341"/>
    </source>
</evidence>
<dbReference type="PANTHER" id="PTHR47751:SF2">
    <property type="entry name" value="DLTD N-TERMINAL DOMAIN PROTEIN (AFU_ORTHOLOGUE AFUA_8G00380)-RELATED"/>
    <property type="match status" value="1"/>
</dbReference>
<dbReference type="AlphaFoldDB" id="A0A4S3K7N0"/>
<reference evidence="2 3" key="1">
    <citation type="submission" date="2019-03" db="EMBL/GenBank/DDBJ databases">
        <title>Genomic Encyclopedia of Type Strains, Phase IV (KMG-IV): sequencing the most valuable type-strain genomes for metagenomic binning, comparative biology and taxonomic classification.</title>
        <authorList>
            <person name="Goeker M."/>
        </authorList>
    </citation>
    <scope>NUCLEOTIDE SEQUENCE [LARGE SCALE GENOMIC DNA]</scope>
    <source>
        <strain evidence="2 3">DSM 26377</strain>
    </source>
</reference>
<protein>
    <recommendedName>
        <fullName evidence="1">Xaa-Pro dipeptidyl-peptidase-like domain-containing protein</fullName>
    </recommendedName>
</protein>
<proteinExistence type="predicted"/>
<dbReference type="Proteomes" id="UP000295341">
    <property type="component" value="Unassembled WGS sequence"/>
</dbReference>
<dbReference type="SUPFAM" id="SSF53474">
    <property type="entry name" value="alpha/beta-Hydrolases"/>
    <property type="match status" value="1"/>
</dbReference>
<dbReference type="PANTHER" id="PTHR47751">
    <property type="entry name" value="SUPERFAMILY HYDROLASE, PUTATIVE (AFU_ORTHOLOGUE AFUA_2G16580)-RELATED"/>
    <property type="match status" value="1"/>
</dbReference>
<keyword evidence="3" id="KW-1185">Reference proteome</keyword>
<evidence type="ECO:0000313" key="2">
    <source>
        <dbReference type="EMBL" id="TDU31894.1"/>
    </source>
</evidence>
<sequence length="297" mass="33597">MRRNVEFNADGVTLRGWFYVPDHKSGKFPTIVMAHGFTAVKEMTLDQYAEVFCKGGMAVLVYDNRCLGESDGSPRHDIDPVAQRRDYRCAITFAQQQPEADPERIGIWGTSYTGGAVLGVAALDKRVKAVVSQVPFVHGPKNIQQFLRLAEIPEFMKMIDDDRARRMKGEPSQYVPVTSDKDGEPCAFPGRRTHNYFDKYVKSVPGMKWENKVTIRSLEYLLDYDVTGYMELIAPSPLLMIVSNNDTSTPTDLALEMFQRAREPKELYVIKADHYASYLEGFDGTSAAARDFFVKHL</sequence>
<evidence type="ECO:0000259" key="1">
    <source>
        <dbReference type="Pfam" id="PF02129"/>
    </source>
</evidence>
<comment type="caution">
    <text evidence="2">The sequence shown here is derived from an EMBL/GenBank/DDBJ whole genome shotgun (WGS) entry which is preliminary data.</text>
</comment>
<dbReference type="Gene3D" id="1.10.10.800">
    <property type="match status" value="1"/>
</dbReference>
<accession>A0A4S3K7N0</accession>
<feature type="domain" description="Xaa-Pro dipeptidyl-peptidase-like" evidence="1">
    <location>
        <begin position="10"/>
        <end position="141"/>
    </location>
</feature>
<dbReference type="RefSeq" id="WP_133880443.1">
    <property type="nucleotide sequence ID" value="NZ_MWIN01000006.1"/>
</dbReference>
<dbReference type="InterPro" id="IPR000383">
    <property type="entry name" value="Xaa-Pro-like_dom"/>
</dbReference>
<organism evidence="2 3">
    <name type="scientific">Panacagrimonas perspica</name>
    <dbReference type="NCBI Taxonomy" id="381431"/>
    <lineage>
        <taxon>Bacteria</taxon>
        <taxon>Pseudomonadati</taxon>
        <taxon>Pseudomonadota</taxon>
        <taxon>Gammaproteobacteria</taxon>
        <taxon>Nevskiales</taxon>
        <taxon>Nevskiaceae</taxon>
        <taxon>Panacagrimonas</taxon>
    </lineage>
</organism>
<dbReference type="EMBL" id="SOBT01000008">
    <property type="protein sequence ID" value="TDU31894.1"/>
    <property type="molecule type" value="Genomic_DNA"/>
</dbReference>